<evidence type="ECO:0000313" key="3">
    <source>
        <dbReference type="Proteomes" id="UP000199017"/>
    </source>
</evidence>
<dbReference type="Pfam" id="PF08858">
    <property type="entry name" value="IDEAL"/>
    <property type="match status" value="1"/>
</dbReference>
<organism evidence="2 3">
    <name type="scientific">Alteribacillus bidgolensis</name>
    <dbReference type="NCBI Taxonomy" id="930129"/>
    <lineage>
        <taxon>Bacteria</taxon>
        <taxon>Bacillati</taxon>
        <taxon>Bacillota</taxon>
        <taxon>Bacilli</taxon>
        <taxon>Bacillales</taxon>
        <taxon>Bacillaceae</taxon>
        <taxon>Alteribacillus</taxon>
    </lineage>
</organism>
<accession>A0A1G8RGF6</accession>
<dbReference type="STRING" id="930129.SAMN05216352_12720"/>
<dbReference type="SMART" id="SM00914">
    <property type="entry name" value="IDEAL"/>
    <property type="match status" value="1"/>
</dbReference>
<dbReference type="Proteomes" id="UP000199017">
    <property type="component" value="Unassembled WGS sequence"/>
</dbReference>
<dbReference type="InterPro" id="IPR014957">
    <property type="entry name" value="IDEAL_dom"/>
</dbReference>
<gene>
    <name evidence="2" type="ORF">SAMN05216352_12720</name>
</gene>
<dbReference type="EMBL" id="FNDU01000027">
    <property type="protein sequence ID" value="SDJ16042.1"/>
    <property type="molecule type" value="Genomic_DNA"/>
</dbReference>
<dbReference type="AlphaFoldDB" id="A0A1G8RGF6"/>
<evidence type="ECO:0000313" key="2">
    <source>
        <dbReference type="EMBL" id="SDJ16042.1"/>
    </source>
</evidence>
<proteinExistence type="predicted"/>
<dbReference type="InterPro" id="IPR027393">
    <property type="entry name" value="Virus_scaffolding_prot_C"/>
</dbReference>
<keyword evidence="3" id="KW-1185">Reference proteome</keyword>
<dbReference type="Gene3D" id="4.10.810.10">
    <property type="entry name" value="Virus Scaffolding Protein, Chain A"/>
    <property type="match status" value="1"/>
</dbReference>
<sequence length="83" mass="9789">MNNKKPYRSYSEIMKTIGNKYHSSEEDWSVLDTYIEMILDEAIYTGQIRILEEKINNALDSNNKPVFLELSAKYAKLKQNRKN</sequence>
<evidence type="ECO:0000259" key="1">
    <source>
        <dbReference type="SMART" id="SM00914"/>
    </source>
</evidence>
<protein>
    <submittedName>
        <fullName evidence="2">IDEAL domain-containing protein</fullName>
    </submittedName>
</protein>
<dbReference type="RefSeq" id="WP_091588265.1">
    <property type="nucleotide sequence ID" value="NZ_FNDU01000027.1"/>
</dbReference>
<feature type="domain" description="IDEAL" evidence="1">
    <location>
        <begin position="38"/>
        <end position="74"/>
    </location>
</feature>
<dbReference type="OrthoDB" id="2989967at2"/>
<name>A0A1G8RGF6_9BACI</name>
<reference evidence="2 3" key="1">
    <citation type="submission" date="2016-10" db="EMBL/GenBank/DDBJ databases">
        <authorList>
            <person name="de Groot N.N."/>
        </authorList>
    </citation>
    <scope>NUCLEOTIDE SEQUENCE [LARGE SCALE GENOMIC DNA]</scope>
    <source>
        <strain evidence="3">P4B,CCM 7963,CECT 7998,DSM 25260,IBRC-M 10614,KCTC 13821</strain>
    </source>
</reference>